<evidence type="ECO:0008006" key="4">
    <source>
        <dbReference type="Google" id="ProtNLM"/>
    </source>
</evidence>
<feature type="non-terminal residue" evidence="2">
    <location>
        <position position="110"/>
    </location>
</feature>
<name>A0AAN4Z790_9BILA</name>
<reference evidence="3" key="1">
    <citation type="submission" date="2022-10" db="EMBL/GenBank/DDBJ databases">
        <title>Genome assembly of Pristionchus species.</title>
        <authorList>
            <person name="Yoshida K."/>
            <person name="Sommer R.J."/>
        </authorList>
    </citation>
    <scope>NUCLEOTIDE SEQUENCE [LARGE SCALE GENOMIC DNA]</scope>
    <source>
        <strain evidence="3">RS5460</strain>
    </source>
</reference>
<evidence type="ECO:0000313" key="2">
    <source>
        <dbReference type="EMBL" id="GMR34614.1"/>
    </source>
</evidence>
<keyword evidence="1" id="KW-0812">Transmembrane</keyword>
<sequence length="110" mass="12422">LPLSDYIFFALEVLGCSLYLIFLVALARNKYSLNTPFFKLFISTGLAGVGTISTYWLLQYANYPPARQDDAYIIKAEKVLNGASLFSYTCGKFLIVINRFDILTNMRNSV</sequence>
<feature type="transmembrane region" description="Helical" evidence="1">
    <location>
        <begin position="6"/>
        <end position="26"/>
    </location>
</feature>
<gene>
    <name evidence="2" type="ORF">PMAYCL1PPCAC_04809</name>
</gene>
<keyword evidence="3" id="KW-1185">Reference proteome</keyword>
<evidence type="ECO:0000256" key="1">
    <source>
        <dbReference type="SAM" id="Phobius"/>
    </source>
</evidence>
<accession>A0AAN4Z790</accession>
<evidence type="ECO:0000313" key="3">
    <source>
        <dbReference type="Proteomes" id="UP001328107"/>
    </source>
</evidence>
<dbReference type="AlphaFoldDB" id="A0AAN4Z790"/>
<keyword evidence="1" id="KW-1133">Transmembrane helix</keyword>
<keyword evidence="1" id="KW-0472">Membrane</keyword>
<organism evidence="2 3">
    <name type="scientific">Pristionchus mayeri</name>
    <dbReference type="NCBI Taxonomy" id="1317129"/>
    <lineage>
        <taxon>Eukaryota</taxon>
        <taxon>Metazoa</taxon>
        <taxon>Ecdysozoa</taxon>
        <taxon>Nematoda</taxon>
        <taxon>Chromadorea</taxon>
        <taxon>Rhabditida</taxon>
        <taxon>Rhabditina</taxon>
        <taxon>Diplogasteromorpha</taxon>
        <taxon>Diplogasteroidea</taxon>
        <taxon>Neodiplogasteridae</taxon>
        <taxon>Pristionchus</taxon>
    </lineage>
</organism>
<feature type="non-terminal residue" evidence="2">
    <location>
        <position position="1"/>
    </location>
</feature>
<feature type="transmembrane region" description="Helical" evidence="1">
    <location>
        <begin position="38"/>
        <end position="58"/>
    </location>
</feature>
<dbReference type="Proteomes" id="UP001328107">
    <property type="component" value="Unassembled WGS sequence"/>
</dbReference>
<protein>
    <recommendedName>
        <fullName evidence="4">G protein-coupled receptor</fullName>
    </recommendedName>
</protein>
<proteinExistence type="predicted"/>
<comment type="caution">
    <text evidence="2">The sequence shown here is derived from an EMBL/GenBank/DDBJ whole genome shotgun (WGS) entry which is preliminary data.</text>
</comment>
<dbReference type="EMBL" id="BTRK01000002">
    <property type="protein sequence ID" value="GMR34614.1"/>
    <property type="molecule type" value="Genomic_DNA"/>
</dbReference>